<dbReference type="Pfam" id="PF01863">
    <property type="entry name" value="YgjP-like"/>
    <property type="match status" value="1"/>
</dbReference>
<dbReference type="Gene3D" id="3.30.2010.10">
    <property type="entry name" value="Metalloproteases ('zincins'), catalytic domain"/>
    <property type="match status" value="1"/>
</dbReference>
<dbReference type="CDD" id="cd07344">
    <property type="entry name" value="M48_yhfN_like"/>
    <property type="match status" value="1"/>
</dbReference>
<evidence type="ECO:0000259" key="1">
    <source>
        <dbReference type="Pfam" id="PF01863"/>
    </source>
</evidence>
<accession>A0A330LMA3</accession>
<dbReference type="InterPro" id="IPR002725">
    <property type="entry name" value="YgjP-like_metallopeptidase"/>
</dbReference>
<dbReference type="EMBL" id="LS483250">
    <property type="protein sequence ID" value="SQD76988.1"/>
    <property type="molecule type" value="Genomic_DNA"/>
</dbReference>
<protein>
    <submittedName>
        <fullName evidence="2">M48 family peptidase</fullName>
    </submittedName>
</protein>
<organism evidence="2 3">
    <name type="scientific">Moritella yayanosii</name>
    <dbReference type="NCBI Taxonomy" id="69539"/>
    <lineage>
        <taxon>Bacteria</taxon>
        <taxon>Pseudomonadati</taxon>
        <taxon>Pseudomonadota</taxon>
        <taxon>Gammaproteobacteria</taxon>
        <taxon>Alteromonadales</taxon>
        <taxon>Moritellaceae</taxon>
        <taxon>Moritella</taxon>
    </lineage>
</organism>
<gene>
    <name evidence="2" type="ORF">MORIYA_0510</name>
</gene>
<proteinExistence type="predicted"/>
<evidence type="ECO:0000313" key="3">
    <source>
        <dbReference type="Proteomes" id="UP000250163"/>
    </source>
</evidence>
<dbReference type="KEGG" id="mya:MORIYA_0510"/>
<dbReference type="Proteomes" id="UP000250163">
    <property type="component" value="Chromosome MORIYA"/>
</dbReference>
<dbReference type="PANTHER" id="PTHR30399:SF1">
    <property type="entry name" value="UTP PYROPHOSPHATASE"/>
    <property type="match status" value="1"/>
</dbReference>
<sequence length="197" mass="23157">MGIRTKVDEVKYALFNLSVFSLPMSVSKIDSTALKYLSAYSDQVKSQVKLMLEQDKLSQFLLTKYPTTHAITNDKKLREFVMDLKNNYLKKSSPISKIIYDPKIHVVNNALGLHTFVSRVQGNKLKSKNEIRISEMFRRCPEAFLQMITVHELTHVKEKNHDKAFYKLCEHMLPDYHQLEFDMRLYLTQVEFRGEIY</sequence>
<evidence type="ECO:0000313" key="2">
    <source>
        <dbReference type="EMBL" id="SQD76988.1"/>
    </source>
</evidence>
<keyword evidence="3" id="KW-1185">Reference proteome</keyword>
<reference evidence="3" key="1">
    <citation type="submission" date="2018-05" db="EMBL/GenBank/DDBJ databases">
        <authorList>
            <person name="Cea G.-C."/>
            <person name="William W."/>
        </authorList>
    </citation>
    <scope>NUCLEOTIDE SEQUENCE [LARGE SCALE GENOMIC DNA]</scope>
    <source>
        <strain evidence="3">DB21MT 5</strain>
    </source>
</reference>
<name>A0A330LMA3_9GAMM</name>
<dbReference type="InterPro" id="IPR053136">
    <property type="entry name" value="UTP_pyrophosphatase-like"/>
</dbReference>
<feature type="domain" description="YgjP-like metallopeptidase" evidence="1">
    <location>
        <begin position="65"/>
        <end position="180"/>
    </location>
</feature>
<dbReference type="AlphaFoldDB" id="A0A330LMA3"/>
<dbReference type="PANTHER" id="PTHR30399">
    <property type="entry name" value="UNCHARACTERIZED PROTEIN YGJP"/>
    <property type="match status" value="1"/>
</dbReference>